<dbReference type="Gramene" id="XM_028352935.1">
    <property type="protein sequence ID" value="XP_028208736.1"/>
    <property type="gene ID" value="LOC114391922"/>
</dbReference>
<keyword evidence="2" id="KW-0472">Membrane</keyword>
<dbReference type="PANTHER" id="PTHR38925:SF1">
    <property type="entry name" value="PROTEIN, PUTATIVE-RELATED"/>
    <property type="match status" value="1"/>
</dbReference>
<comment type="caution">
    <text evidence="3">The sequence shown here is derived from an EMBL/GenBank/DDBJ whole genome shotgun (WGS) entry which is preliminary data.</text>
</comment>
<name>A0A445G6L3_GLYSO</name>
<sequence length="107" mass="12144">MVLHLVPLANLHLQATRPAVVGFAFPLLLKFLMGFRIFRDNALHQSRLFLFQLGQIAFNTEARVSNVARMERALRLIWRTLTPSPSSTTDNSQVTQQSLHDLSMLSL</sequence>
<evidence type="ECO:0000313" key="3">
    <source>
        <dbReference type="EMBL" id="RZB56835.1"/>
    </source>
</evidence>
<keyword evidence="4" id="KW-1185">Reference proteome</keyword>
<gene>
    <name evidence="3" type="ORF">D0Y65_045795</name>
</gene>
<keyword evidence="2" id="KW-1133">Transmembrane helix</keyword>
<feature type="transmembrane region" description="Helical" evidence="2">
    <location>
        <begin position="20"/>
        <end position="38"/>
    </location>
</feature>
<dbReference type="AlphaFoldDB" id="A0A445G6L3"/>
<reference evidence="3 4" key="1">
    <citation type="submission" date="2018-09" db="EMBL/GenBank/DDBJ databases">
        <title>A high-quality reference genome of wild soybean provides a powerful tool to mine soybean genomes.</title>
        <authorList>
            <person name="Xie M."/>
            <person name="Chung C.Y.L."/>
            <person name="Li M.-W."/>
            <person name="Wong F.-L."/>
            <person name="Chan T.-F."/>
            <person name="Lam H.-M."/>
        </authorList>
    </citation>
    <scope>NUCLEOTIDE SEQUENCE [LARGE SCALE GENOMIC DNA]</scope>
    <source>
        <strain evidence="4">cv. W05</strain>
        <tissue evidence="3">Hypocotyl of etiolated seedlings</tissue>
    </source>
</reference>
<proteinExistence type="predicted"/>
<protein>
    <submittedName>
        <fullName evidence="3">Uncharacterized protein</fullName>
    </submittedName>
</protein>
<evidence type="ECO:0000256" key="2">
    <source>
        <dbReference type="SAM" id="Phobius"/>
    </source>
</evidence>
<accession>A0A445G6L3</accession>
<feature type="region of interest" description="Disordered" evidence="1">
    <location>
        <begin position="83"/>
        <end position="107"/>
    </location>
</feature>
<organism evidence="3 4">
    <name type="scientific">Glycine soja</name>
    <name type="common">Wild soybean</name>
    <dbReference type="NCBI Taxonomy" id="3848"/>
    <lineage>
        <taxon>Eukaryota</taxon>
        <taxon>Viridiplantae</taxon>
        <taxon>Streptophyta</taxon>
        <taxon>Embryophyta</taxon>
        <taxon>Tracheophyta</taxon>
        <taxon>Spermatophyta</taxon>
        <taxon>Magnoliopsida</taxon>
        <taxon>eudicotyledons</taxon>
        <taxon>Gunneridae</taxon>
        <taxon>Pentapetalae</taxon>
        <taxon>rosids</taxon>
        <taxon>fabids</taxon>
        <taxon>Fabales</taxon>
        <taxon>Fabaceae</taxon>
        <taxon>Papilionoideae</taxon>
        <taxon>50 kb inversion clade</taxon>
        <taxon>NPAAA clade</taxon>
        <taxon>indigoferoid/millettioid clade</taxon>
        <taxon>Phaseoleae</taxon>
        <taxon>Glycine</taxon>
        <taxon>Glycine subgen. Soja</taxon>
    </lineage>
</organism>
<dbReference type="Proteomes" id="UP000289340">
    <property type="component" value="Chromosome 17"/>
</dbReference>
<evidence type="ECO:0000256" key="1">
    <source>
        <dbReference type="SAM" id="MobiDB-lite"/>
    </source>
</evidence>
<dbReference type="EMBL" id="QZWG01000017">
    <property type="protein sequence ID" value="RZB56835.1"/>
    <property type="molecule type" value="Genomic_DNA"/>
</dbReference>
<dbReference type="PANTHER" id="PTHR38925">
    <property type="entry name" value="PROTEIN, PUTATIVE-RELATED"/>
    <property type="match status" value="1"/>
</dbReference>
<evidence type="ECO:0000313" key="4">
    <source>
        <dbReference type="Proteomes" id="UP000289340"/>
    </source>
</evidence>
<keyword evidence="2" id="KW-0812">Transmembrane</keyword>